<dbReference type="InterPro" id="IPR052196">
    <property type="entry name" value="Bact_Kbp"/>
</dbReference>
<evidence type="ECO:0000313" key="4">
    <source>
        <dbReference type="Proteomes" id="UP000034778"/>
    </source>
</evidence>
<comment type="caution">
    <text evidence="3">The sequence shown here is derived from an EMBL/GenBank/DDBJ whole genome shotgun (WGS) entry which is preliminary data.</text>
</comment>
<dbReference type="PROSITE" id="PS51782">
    <property type="entry name" value="LYSM"/>
    <property type="match status" value="2"/>
</dbReference>
<keyword evidence="1" id="KW-1133">Transmembrane helix</keyword>
<dbReference type="PANTHER" id="PTHR34700:SF4">
    <property type="entry name" value="PHAGE-LIKE ELEMENT PBSX PROTEIN XKDP"/>
    <property type="match status" value="1"/>
</dbReference>
<feature type="transmembrane region" description="Helical" evidence="1">
    <location>
        <begin position="12"/>
        <end position="34"/>
    </location>
</feature>
<dbReference type="SMART" id="SM00257">
    <property type="entry name" value="LysM"/>
    <property type="match status" value="2"/>
</dbReference>
<dbReference type="AlphaFoldDB" id="A0A0F9ZMV0"/>
<reference evidence="3 4" key="1">
    <citation type="journal article" date="2015" name="Nature">
        <title>rRNA introns, odd ribosomes, and small enigmatic genomes across a large radiation of phyla.</title>
        <authorList>
            <person name="Brown C.T."/>
            <person name="Hug L.A."/>
            <person name="Thomas B.C."/>
            <person name="Sharon I."/>
            <person name="Castelle C.J."/>
            <person name="Singh A."/>
            <person name="Wilkins M.J."/>
            <person name="Williams K.H."/>
            <person name="Banfield J.F."/>
        </authorList>
    </citation>
    <scope>NUCLEOTIDE SEQUENCE [LARGE SCALE GENOMIC DNA]</scope>
</reference>
<dbReference type="EMBL" id="LBOW01000001">
    <property type="protein sequence ID" value="KKP45583.1"/>
    <property type="molecule type" value="Genomic_DNA"/>
</dbReference>
<organism evidence="3 4">
    <name type="scientific">Candidatus Woesebacteria bacterium GW2011_GWB1_33_22</name>
    <dbReference type="NCBI Taxonomy" id="1618566"/>
    <lineage>
        <taxon>Bacteria</taxon>
        <taxon>Candidatus Woeseibacteriota</taxon>
    </lineage>
</organism>
<dbReference type="SUPFAM" id="SSF54106">
    <property type="entry name" value="LysM domain"/>
    <property type="match status" value="2"/>
</dbReference>
<evidence type="ECO:0000259" key="2">
    <source>
        <dbReference type="PROSITE" id="PS51782"/>
    </source>
</evidence>
<gene>
    <name evidence="3" type="ORF">UR35_C0001G0180</name>
</gene>
<evidence type="ECO:0000256" key="1">
    <source>
        <dbReference type="SAM" id="Phobius"/>
    </source>
</evidence>
<dbReference type="Proteomes" id="UP000034778">
    <property type="component" value="Unassembled WGS sequence"/>
</dbReference>
<dbReference type="InterPro" id="IPR018392">
    <property type="entry name" value="LysM"/>
</dbReference>
<keyword evidence="1" id="KW-0812">Transmembrane</keyword>
<sequence length="171" mass="18997">MDLKKILKAIKLNESTISMVLGALVIVIVGSLVIKYIRNAKGTVPQELLDQSNSVELVQKTHTVARGENLWNISVKYYGDGFKWTDIATENKLANASIIKEGQELTIPDLEQQEETEAISSTTYEVVKGDSLWSVAVRAYGDGYSWVKIARENQLINPNIIHPGNILVLSR</sequence>
<keyword evidence="1" id="KW-0472">Membrane</keyword>
<feature type="domain" description="LysM" evidence="2">
    <location>
        <begin position="60"/>
        <end position="107"/>
    </location>
</feature>
<protein>
    <recommendedName>
        <fullName evidence="2">LysM domain-containing protein</fullName>
    </recommendedName>
</protein>
<evidence type="ECO:0000313" key="3">
    <source>
        <dbReference type="EMBL" id="KKP45583.1"/>
    </source>
</evidence>
<accession>A0A0F9ZMV0</accession>
<name>A0A0F9ZMV0_9BACT</name>
<feature type="domain" description="LysM" evidence="2">
    <location>
        <begin position="122"/>
        <end position="169"/>
    </location>
</feature>
<dbReference type="InterPro" id="IPR036779">
    <property type="entry name" value="LysM_dom_sf"/>
</dbReference>
<dbReference type="CDD" id="cd00118">
    <property type="entry name" value="LysM"/>
    <property type="match status" value="2"/>
</dbReference>
<dbReference type="PANTHER" id="PTHR34700">
    <property type="entry name" value="POTASSIUM BINDING PROTEIN KBP"/>
    <property type="match status" value="1"/>
</dbReference>
<dbReference type="Gene3D" id="3.10.350.10">
    <property type="entry name" value="LysM domain"/>
    <property type="match status" value="2"/>
</dbReference>
<proteinExistence type="predicted"/>
<dbReference type="Pfam" id="PF01476">
    <property type="entry name" value="LysM"/>
    <property type="match status" value="2"/>
</dbReference>
<dbReference type="STRING" id="1618566.UR35_C0001G0180"/>